<accession>A0A8S4BXI0</accession>
<evidence type="ECO:0000313" key="2">
    <source>
        <dbReference type="Proteomes" id="UP000837675"/>
    </source>
</evidence>
<dbReference type="AlphaFoldDB" id="A0A8S4BXI0"/>
<dbReference type="Proteomes" id="UP000837675">
    <property type="component" value="Unassembled WGS sequence"/>
</dbReference>
<protein>
    <submittedName>
        <fullName evidence="1">Uncharacterized protein</fullName>
    </submittedName>
</protein>
<name>A0A8S4BXI0_9ACAR</name>
<dbReference type="EMBL" id="CAJVAF010000350">
    <property type="protein sequence ID" value="CAG7600155.1"/>
    <property type="molecule type" value="Genomic_DNA"/>
</dbReference>
<gene>
    <name evidence="1" type="ORF">MHYMCMPASI_01157</name>
</gene>
<sequence>MLNNSLSLLYGKQHIPAKFKECRKQVAKIKAYLETNKAVVAYAEPLYESKLLYNSDIYKLIISTKDGATLFNRIIKIALDKGGKETEAANILTQAFDEGDEEALCNILIRLEAIKEIKDQQAMDDVPELVTSLFTATANTENADKLSSSEVGGIDGMLIGAQQHCRITVYLIKSPTGLCLYYSK</sequence>
<keyword evidence="2" id="KW-1185">Reference proteome</keyword>
<comment type="caution">
    <text evidence="1">The sequence shown here is derived from an EMBL/GenBank/DDBJ whole genome shotgun (WGS) entry which is preliminary data.</text>
</comment>
<proteinExistence type="predicted"/>
<reference evidence="1" key="1">
    <citation type="submission" date="2021-06" db="EMBL/GenBank/DDBJ databases">
        <authorList>
            <person name="Nardi T."/>
            <person name="Nardi T."/>
        </authorList>
    </citation>
    <scope>NUCLEOTIDE SEQUENCE</scope>
</reference>
<organism evidence="1 2">
    <name type="scientific">Hyalomma marginatum</name>
    <dbReference type="NCBI Taxonomy" id="34627"/>
    <lineage>
        <taxon>Eukaryota</taxon>
        <taxon>Metazoa</taxon>
        <taxon>Ecdysozoa</taxon>
        <taxon>Arthropoda</taxon>
        <taxon>Chelicerata</taxon>
        <taxon>Arachnida</taxon>
        <taxon>Acari</taxon>
        <taxon>Parasitiformes</taxon>
        <taxon>Ixodida</taxon>
        <taxon>Ixodoidea</taxon>
        <taxon>Ixodidae</taxon>
        <taxon>Hyalomminae</taxon>
        <taxon>Hyalomma</taxon>
    </lineage>
</organism>
<evidence type="ECO:0000313" key="1">
    <source>
        <dbReference type="EMBL" id="CAG7600155.1"/>
    </source>
</evidence>